<proteinExistence type="predicted"/>
<feature type="region of interest" description="Disordered" evidence="1">
    <location>
        <begin position="13"/>
        <end position="101"/>
    </location>
</feature>
<feature type="region of interest" description="Disordered" evidence="1">
    <location>
        <begin position="419"/>
        <end position="442"/>
    </location>
</feature>
<feature type="region of interest" description="Disordered" evidence="1">
    <location>
        <begin position="163"/>
        <end position="228"/>
    </location>
</feature>
<evidence type="ECO:0000313" key="2">
    <source>
        <dbReference type="EMBL" id="KAK5635363.1"/>
    </source>
</evidence>
<dbReference type="Proteomes" id="UP001305414">
    <property type="component" value="Unassembled WGS sequence"/>
</dbReference>
<organism evidence="2 3">
    <name type="scientific">Xylaria bambusicola</name>
    <dbReference type="NCBI Taxonomy" id="326684"/>
    <lineage>
        <taxon>Eukaryota</taxon>
        <taxon>Fungi</taxon>
        <taxon>Dikarya</taxon>
        <taxon>Ascomycota</taxon>
        <taxon>Pezizomycotina</taxon>
        <taxon>Sordariomycetes</taxon>
        <taxon>Xylariomycetidae</taxon>
        <taxon>Xylariales</taxon>
        <taxon>Xylariaceae</taxon>
        <taxon>Xylaria</taxon>
    </lineage>
</organism>
<gene>
    <name evidence="2" type="ORF">RRF57_011075</name>
</gene>
<accession>A0AAN7ZDN7</accession>
<dbReference type="AlphaFoldDB" id="A0AAN7ZDN7"/>
<reference evidence="2 3" key="1">
    <citation type="submission" date="2023-10" db="EMBL/GenBank/DDBJ databases">
        <title>Draft genome sequence of Xylaria bambusicola isolate GMP-LS, the root and basal stem rot pathogen of sugarcane in Indonesia.</title>
        <authorList>
            <person name="Selvaraj P."/>
            <person name="Muralishankar V."/>
            <person name="Muruganantham S."/>
            <person name="Sp S."/>
            <person name="Haryani S."/>
            <person name="Lau K.J.X."/>
            <person name="Naqvi N.I."/>
        </authorList>
    </citation>
    <scope>NUCLEOTIDE SEQUENCE [LARGE SCALE GENOMIC DNA]</scope>
    <source>
        <strain evidence="2">GMP-LS</strain>
    </source>
</reference>
<comment type="caution">
    <text evidence="2">The sequence shown here is derived from an EMBL/GenBank/DDBJ whole genome shotgun (WGS) entry which is preliminary data.</text>
</comment>
<feature type="compositionally biased region" description="Low complexity" evidence="1">
    <location>
        <begin position="174"/>
        <end position="196"/>
    </location>
</feature>
<evidence type="ECO:0000256" key="1">
    <source>
        <dbReference type="SAM" id="MobiDB-lite"/>
    </source>
</evidence>
<protein>
    <submittedName>
        <fullName evidence="2">Uncharacterized protein</fullName>
    </submittedName>
</protein>
<evidence type="ECO:0000313" key="3">
    <source>
        <dbReference type="Proteomes" id="UP001305414"/>
    </source>
</evidence>
<dbReference type="EMBL" id="JAWHQM010000052">
    <property type="protein sequence ID" value="KAK5635363.1"/>
    <property type="molecule type" value="Genomic_DNA"/>
</dbReference>
<keyword evidence="3" id="KW-1185">Reference proteome</keyword>
<name>A0AAN7ZDN7_9PEZI</name>
<sequence length="569" mass="63315">MQCQHRLCSACPTERGGDQALEARSQVEPRAKSPTPLGPRAFTVTVPQPPSLDALESNNRDTVSKQNDGIAPSLLTSKPDSPILSEQHETHGNTPSSDGTISEDLENLYLSLGADETEVAQIPGTSHPGDDLTHLTTLLRRLNIKPGTPHYNIILETCDGVREHASQSKDSDETQSPPATSTSTTSRGSENGTRSSASSNKRSRQHCEDSDSDQEGLKRSKASQPIPGFEEGPAQACLFYKVNPHIYYECATFKGRNISVLGKHLKVSHSGDFHCCWCCMRFKTESQRSAHEPRCRPTRGPCVCTILPLRRTQGVDPAQRWEETWNALFPSLRIPTDPWWSENILREQITLSNLKKIWGADRDNEACFHLNDIANVLTAWETTPPDHLPDLQDFKDEMLRHLSNNIQSIEDVECSKNISEEDSNTTQVDREPTPNVDPGIPPDNDRFAQSGSFGIADVPASRYVSLQNIDINTIHDFDSSRGFEFHESQEFGTYSFPTDLTPSLHYSQPDASRMDMLNPESTSEETNAQSLAMDNFTGTSWVDLGVEPGFFDQVWVDSEESICPTERIE</sequence>
<feature type="compositionally biased region" description="Basic and acidic residues" evidence="1">
    <location>
        <begin position="163"/>
        <end position="172"/>
    </location>
</feature>